<feature type="chain" id="PRO_5040178632" description="Hemocytin" evidence="12">
    <location>
        <begin position="27"/>
        <end position="4825"/>
    </location>
</feature>
<dbReference type="GO" id="GO:0005615">
    <property type="term" value="C:extracellular space"/>
    <property type="evidence" value="ECO:0007669"/>
    <property type="project" value="TreeGrafter"/>
</dbReference>
<evidence type="ECO:0000256" key="1">
    <source>
        <dbReference type="ARBA" id="ARBA00004239"/>
    </source>
</evidence>
<accession>A0A9N9WMD1</accession>
<dbReference type="PROSITE" id="PS01225">
    <property type="entry name" value="CTCK_2"/>
    <property type="match status" value="1"/>
</dbReference>
<comment type="similarity">
    <text evidence="3">Belongs to the thrombospondin family.</text>
</comment>
<dbReference type="PROSITE" id="PS50068">
    <property type="entry name" value="LDLRA_2"/>
    <property type="match status" value="1"/>
</dbReference>
<feature type="domain" description="EGF-like" evidence="15">
    <location>
        <begin position="328"/>
        <end position="359"/>
    </location>
</feature>
<dbReference type="PROSITE" id="PS51233">
    <property type="entry name" value="VWFD"/>
    <property type="match status" value="5"/>
</dbReference>
<feature type="disulfide bond" evidence="10">
    <location>
        <begin position="235"/>
        <end position="245"/>
    </location>
</feature>
<dbReference type="PROSITE" id="PS50026">
    <property type="entry name" value="EGF_3"/>
    <property type="match status" value="2"/>
</dbReference>
<feature type="domain" description="VWFD" evidence="18">
    <location>
        <begin position="891"/>
        <end position="1080"/>
    </location>
</feature>
<dbReference type="SMART" id="SM00231">
    <property type="entry name" value="FA58C"/>
    <property type="match status" value="2"/>
</dbReference>
<comment type="similarity">
    <text evidence="2">Belongs to the serine protease inhibitor-like (TIL domain-containing) family.</text>
</comment>
<organism evidence="19 20">
    <name type="scientific">Chironomus riparius</name>
    <dbReference type="NCBI Taxonomy" id="315576"/>
    <lineage>
        <taxon>Eukaryota</taxon>
        <taxon>Metazoa</taxon>
        <taxon>Ecdysozoa</taxon>
        <taxon>Arthropoda</taxon>
        <taxon>Hexapoda</taxon>
        <taxon>Insecta</taxon>
        <taxon>Pterygota</taxon>
        <taxon>Neoptera</taxon>
        <taxon>Endopterygota</taxon>
        <taxon>Diptera</taxon>
        <taxon>Nematocera</taxon>
        <taxon>Chironomoidea</taxon>
        <taxon>Chironomidae</taxon>
        <taxon>Chironominae</taxon>
        <taxon>Chironomus</taxon>
    </lineage>
</organism>
<dbReference type="GO" id="GO:0004867">
    <property type="term" value="F:serine-type endopeptidase inhibitor activity"/>
    <property type="evidence" value="ECO:0007669"/>
    <property type="project" value="UniProtKB-KW"/>
</dbReference>
<dbReference type="CDD" id="cd00112">
    <property type="entry name" value="LDLa"/>
    <property type="match status" value="1"/>
</dbReference>
<dbReference type="SMART" id="SM00216">
    <property type="entry name" value="VWD"/>
    <property type="match status" value="5"/>
</dbReference>
<dbReference type="SMART" id="SM00832">
    <property type="entry name" value="C8"/>
    <property type="match status" value="5"/>
</dbReference>
<feature type="domain" description="Chitin-binding type-2" evidence="17">
    <location>
        <begin position="2145"/>
        <end position="2210"/>
    </location>
</feature>
<protein>
    <recommendedName>
        <fullName evidence="21">Hemocytin</fullName>
    </recommendedName>
</protein>
<feature type="domain" description="Chitin-binding type-2" evidence="17">
    <location>
        <begin position="2771"/>
        <end position="2836"/>
    </location>
</feature>
<keyword evidence="7 10" id="KW-1015">Disulfide bond</keyword>
<evidence type="ECO:0000313" key="19">
    <source>
        <dbReference type="EMBL" id="CAG9797490.1"/>
    </source>
</evidence>
<dbReference type="PROSITE" id="PS50940">
    <property type="entry name" value="CHIT_BIND_II"/>
    <property type="match status" value="6"/>
</dbReference>
<evidence type="ECO:0000256" key="12">
    <source>
        <dbReference type="SAM" id="SignalP"/>
    </source>
</evidence>
<dbReference type="PANTHER" id="PTHR11339:SF386">
    <property type="entry name" value="HEMOLECTIN, ISOFORM A"/>
    <property type="match status" value="1"/>
</dbReference>
<evidence type="ECO:0000256" key="7">
    <source>
        <dbReference type="ARBA" id="ARBA00023157"/>
    </source>
</evidence>
<dbReference type="SUPFAM" id="SSF57603">
    <property type="entry name" value="FnI-like domain"/>
    <property type="match status" value="2"/>
</dbReference>
<dbReference type="PROSITE" id="PS50184">
    <property type="entry name" value="VWFC_2"/>
    <property type="match status" value="2"/>
</dbReference>
<evidence type="ECO:0000256" key="2">
    <source>
        <dbReference type="ARBA" id="ARBA00007611"/>
    </source>
</evidence>
<dbReference type="InterPro" id="IPR036084">
    <property type="entry name" value="Ser_inhib-like_sf"/>
</dbReference>
<comment type="subcellular location">
    <subcellularLocation>
        <location evidence="1">Secreted</location>
        <location evidence="1">Extracellular space</location>
    </subcellularLocation>
</comment>
<feature type="domain" description="VWFC" evidence="16">
    <location>
        <begin position="4379"/>
        <end position="4454"/>
    </location>
</feature>
<evidence type="ECO:0000256" key="11">
    <source>
        <dbReference type="SAM" id="MobiDB-lite"/>
    </source>
</evidence>
<feature type="compositionally biased region" description="Polar residues" evidence="11">
    <location>
        <begin position="127"/>
        <end position="139"/>
    </location>
</feature>
<keyword evidence="6" id="KW-0722">Serine protease inhibitor</keyword>
<feature type="domain" description="F5/8 type C" evidence="14">
    <location>
        <begin position="3218"/>
        <end position="3369"/>
    </location>
</feature>
<dbReference type="PROSITE" id="PS00022">
    <property type="entry name" value="EGF_1"/>
    <property type="match status" value="2"/>
</dbReference>
<evidence type="ECO:0000259" key="14">
    <source>
        <dbReference type="PROSITE" id="PS50022"/>
    </source>
</evidence>
<dbReference type="SMART" id="SM00192">
    <property type="entry name" value="LDLa"/>
    <property type="match status" value="1"/>
</dbReference>
<name>A0A9N9WMD1_9DIPT</name>
<evidence type="ECO:0000313" key="20">
    <source>
        <dbReference type="Proteomes" id="UP001153620"/>
    </source>
</evidence>
<dbReference type="InterPro" id="IPR008979">
    <property type="entry name" value="Galactose-bd-like_sf"/>
</dbReference>
<evidence type="ECO:0000259" key="16">
    <source>
        <dbReference type="PROSITE" id="PS50184"/>
    </source>
</evidence>
<dbReference type="Gene3D" id="4.10.400.10">
    <property type="entry name" value="Low-density Lipoprotein Receptor"/>
    <property type="match status" value="1"/>
</dbReference>
<dbReference type="InterPro" id="IPR050780">
    <property type="entry name" value="Mucin_vWF_Thrombospondin_sf"/>
</dbReference>
<dbReference type="InterPro" id="IPR001846">
    <property type="entry name" value="VWF_type-D"/>
</dbReference>
<sequence>MAIKNFKWIFCLTLIYIYLSNHVTVSQMVFRDSDEQDTRPVYSQRSSWVVRNPTNTGGIKTVKTVYSSRSMDPVNEPMALQYNPYQTGSQSQANAGSMSYGYQPGMMQSGSQSQANAGSMSYGFQPGMQQSGSQANAGSMSYGYQPGVQQPQFGSGSGSYASASSSSFSGAQCTTKPKISPNTKLQCGSGACKITCLDEYKFPNGESTMSLSCMNGRWIVQNFEYNEVPPCEPVCLPKCLNNGICISPGQCKCPENFMGPTCQMKKELCLKSPPLPANSKRSCTSAMCTVTCMKGYKFPDASLSMNLLCKNGAWMPERQEIQNIPDCEPTCEPSCRNGGTCLSYNVCQCPHNFRGPQCQYSMADCSPKKMDFNGPYNCSSTGDLISCKLKCPKGISFEFEPASEYTCNYAVGEFYPRQVPKCVYGDGVLVFQNEPTHTFQFGQSNGTYIKKKGATKMVTQTYEESDGEDEEEIEETIIKKTKVIKKKKKKAKVSWEEDEEMFETPGVYQLYMSGDVEMQIRTPKPSICMLWNGNKIKTFDGVTYSHELFCSHVLVQDYKDGSFNVILRSCPYDSVQPCPHALEIFLQNEQFTFENDNGEVKMFTTKKEFPIPVQISGLKVTRSGLDVRILLESIPLTITWDSKKFVQIDASASIFNRTAGICGTMDGIMSNDFMSKDGEFHKMPSTFVDSWRALSMDKSKEQCIPRLQKMETQTACETSVDEKANLICTDLLKNPRMTNCFKNFNKDVLMKNCISDYCDCKNTLRRTECSCNGISVLAKDCRFRGIMLNDSWRDHQICPLNCTNGRVYKSCGPLNEPSCGSAIETNSLDCREGCFCPDGTMLNDGICVKKEMCPCKLKGKAFPPNSKIKRDCNTCTCENGNWECSSKTCGSRCSSVGDPHYVTFDGKRYDFMGKCSYYLMKTDELTVEAENVACSGAISESMNFLPSFTTEMPSCTKSLTMKFNDNAGQKRIIKLKQGGFVLLDGFEVSTLPWDLDDGAVVIKQASSTFLVVDFHDGVQVWWDGATRAYIDAPASYRGKTKGLCGTFNSNMQDDFLTPEGDIETTVHPFANKWQTKESCDFISDKIIPHPCQMNPENKAKAEKICSKVLKDKIFEECHLFVDPEPFYEDCMYDMCACKGDASQCACPIMAAYATECARQGTILNWRYQVAECAINCPDGQVFDQCGEACSRTCYDLQKDTPCKLQCVEGCRCPPGQVLDENNECVVISMCKCTYKGLEFKPGYKEVRPGSKLLQLCTCTGGKWICIDASDSDAVNYPAAGDISKKCSAVRHEIFTTCESAEPLTCKNMHLNVSTSTALCRPGCVCKLGYVLDTILKACVLPENCSCHHGGRSYNDGDKIKEDCNTCACKGGKWACTVKECASTCSLWGDNHFTTFDGREFDFQGVCTYVLSKGKVLNADGYSVTIQNVLCGSNGVTCSKALTINLVGEEPESITLSSDTAVPGIKGLLEAKPLKKMLTYRSGVFLIVEIPHIGVMLKWDRGTRVYLRLENRWKGKVQGLCGNYNYDALDDFLNPSAGIENNPIIFGHSWKLDDSCSMPTEQVDSCTLNPQRKTWSQFKCGLLKSSEFAQCHSEVEVDSYYKRCVHDTCSCDLGGDCECLCTSLAAYAYACTARGINIRWRTPDLCPMQCNPTCSNYNPCIEACPVETCDNMMHPLKQERLCKSDNCIEGCKLRECPTGTVYKNDSYTDCVPKSICKPVCMVVDGVTYYEDDVIESDGCYTCKCSRGAEVCTGTPCIDNAQKVESLFVCETGWTEWLNQDIMQNTSMPSKASYFKDDDKEPMPRSSKFQEAGQKVQCAPDFYASIECRTVVGHNHPKMTGQNVECSMENGLVCKGQCFDYETRYFCDCGAFGPQPTLIDTTTSTIKPTTVKIPIIPIIPVIPFTTPKYEIAKVCDPSVPLVKHPADCSKYLQCVMSHDGLFEYVEQTCGSSMMFNPTAMVCDWPASVIAINPNCGKPKEELQGDCPMGYVWNDCAVPCRRACNYYGRILMINGNCTEASNDCLPGCVPKDAITKCEYPNLWRDWKTCVKLMDCTCIGPNNEQLKPGQVVKISDCKTCQCINNEFICTEAACGTSPKPIKIISVPTYHPDAEIIITGKPSTAWPQVLSTTKKSVVIIEEEEQVPYYITICEPFPPHIEHPNSCYKFLHCMPAPNGSYVYAVKTCYPDMMYNPIAMVCDWPDSVKRLKPNCGVDPGEIEIWEVLGRKPTTTTQQPRRKVTGPDETDYFEGEPPAYIRECNPANPLAVHPNSCIKYLLCAESSPHNFKYTEKKCNNYPNIMFNPNTLKCDTADNVKLANPKCATDIGETDYWEEIVEKVTRRSTTTTRSSGFVSTSRPAVDGTISFAASTIRPVTIRPTEPGRTAPYITICEPSPPHIEHPNSCYKFLHCMPAPNGSYMYAVKTCYPNMMYNPVAMVCDWPDNVKRLKPSCGINPGETDLWELDIKTTTPSTKRKFTLPEHTDTDYWEAEVTTKKRTTPRDIPVHEIEITQTRPSTLPPHSQITGTPMKIIDTTPSAYIPGQVTPPAQKPTPIIFVPPIYAPPGQITPIAESTTQPSGMFGPPLPPFDRKVPPLPPIKTTVAPVDVPYYITICEPFPPHIEHPNSCYKFLHCMPAPNGSYIYAVKTCYPDMMYNPIAMVCDWPDSVKRLKPSCGINPGEIEIWEVLERKPTTTTPSRKLVTQPEELDTDYWEGQKVTLIKLVSETTTTVKPLPPIGGPPLPPFGREITPPFPTLPPLGQKTTPTPASIIEIPYYITLCDPNPPHIEHPNSCYKFLHCMPAPNGSYVYAVKTCYPDMMYNPVAMVCDWPDSVKRIKPICGINPGETEVWEVFQPTIAPITRPGAVDSTVSTTSTLSPEMVEVPIYLGPCDLENKPFDEHPDGCHKFLQCVLTPNDTFVYEERTCGINKMFNPKTLDCDDIANVQAIKPICRTSPGEPGEFGQTGKRIVRPGVITTRRPDKIKPTRKPTTTTIPPVVTESTLTPLILLPSTVTPPIVCEKSKLVPLLHLLPDTAFTSSSVLGRAFKPESARLESRPSDGSVGSWSPATNDLNQYLQIDFPSAMPIYGVMVRGSPLLTQYVTSFKVLYSLDGIVYHIIPDASGNPLIFSGSIDQNTPVQHIFRTPVEAKLIRFYPLTWHEGIAIRVEILGCQRDPRQPLTLPPAPTTTTKSIETVTQPTKIIEEVFAPITTPASVFTITTIQPLCDDPLGVENSKLSPNQITFSSIKDAGSVKTKVRRNPLEIIKLSSARGWMPLADNVNEYVMFDFMENRNLTGVITKGGEYGWVKSFTIQYSKDNIIWNKLFDKNGRPAQFLANVDSDNVKKNHFRSPINARYLKIQPLKWHQAIELKLEPIGCYLPYPTPDPTLTTTTSKYPEDVEIITPESICGICKGALVPLSANNRDTCLCYPPQYWNGIECVPQSDCPCFEGHMSYPVGEAYRTEDCAECMCQMGGIPQCTPKTCSLCPKGQKRVAPGTCDCKCERCPPDTVICQSSGECIPESKWCDGQIDCPDDELNCLITEQPSITVNRTETITITKKCPDPSCPPGFAIKPKKSRKSKMSSRFSDDEEEDDKPQHQYYYIKAKYTASYEAILPISTSKDQQDINSEECFEFMCIPIVDSAEIPDYAQENQTKIIRCPEPKCPRGYMLRLQIQKSANECAKFTCEPIAENDAVCNVTGRTFNTFDSTEFKYDICSHLLARDVSDEKWNVIMRKNCSSGNNVCSKEIEIRDKVAKYTLILYPSLTVNLDGYYYTVQQLQNSNRKMSFVVSKNGDNLLYVSHTHGFWITMDQYGDVKLGISSQYVNQVDGLCGFYSNEKTDDKRMPNGKLATSTVEFGDSWSVSQTNKEDCEPQVCPKMLQEAAWTMCNLVKDDIFLPCTKSINPTHFISTCLETACDCLQALTNGTAPASISASDFESFKKECKCSMLKNYVVECMAADENVHLETWRSVHSCEAVCAAPLVHQDCYRRKCEVTCNNLQSADCANIPGTCFSGCFCPSGTVKKGSTCIPISECRDCVCDGFGKSQYLTYDRKNFTFDGNCTYLLSRDVTLQNVHTFEVYATIGPCDTKANTIAKKKVTCTQALHITYGSHIIHIQKNSMKNLEVIVDGIKLSGLSYTQDWIKITEQGKALNMLLPESQVELVTMFEAMSFSIKVPSVKYGNKMEGICGNCNGNPEDDLTTNPAVPNLPLTNTPIQNFALSWLADEPKLKLTEDKDKCYVDEASECLPLPPETDPCFKILDEDIFGKCHMVVDPIMYVTACQQDLCRTGPTQKGSCESLAAYARECARNGVCVDWRRNGLCTMECVAPYVYTPCGCPETCQTVQARENLIKSSPALNDPKTIEKMRSICNAGMSEGCFCPKGLVLHNGKCLREIECRACDDKGHLPGDIWHLDVCTKCTCQNDSTIQCQKTQCPAQQTICGIGFTALESSQSSGECCKKYACVPEVKTLVPTTCSQLVLPKCGVDQTNKIINDTNGCSKYICDCIPKSQCKPTQNYNTTKLEPGFKAIIDTTGCCPVSKLICDKSLCPPRPIQCTEAFYVVEKTKSADDKICCDIYECRPPSDRCVATINGNKILKKMDEIWPTDDACVKAQCAFDTNGNPIIKTQREICNTICQAGSELKPIPGKCCGECVKTKCIVDNKLYDIGQTWSSDDNCTTFECNIKDGETMISSMMPTCPDISSCPILMRYKDGCCEKCKMESLSQKNCMPESLAESTTIGLIQIQMPPHGNCKNVNGVRGITECVGSCKSGTKFDPMTLHQLKTCECCSVSGVRELPVELVCDDNYKFIKNFNVPASCSCSKCGIEEQLNKLRAAF</sequence>
<dbReference type="SMART" id="SM00214">
    <property type="entry name" value="VWC"/>
    <property type="match status" value="4"/>
</dbReference>
<feature type="disulfide bond" evidence="9">
    <location>
        <begin position="4753"/>
        <end position="4807"/>
    </location>
</feature>
<feature type="domain" description="Chitin-binding type-2" evidence="17">
    <location>
        <begin position="1910"/>
        <end position="1975"/>
    </location>
</feature>
<dbReference type="InterPro" id="IPR036508">
    <property type="entry name" value="Chitin-bd_dom_sf"/>
</dbReference>
<dbReference type="Pfam" id="PF00094">
    <property type="entry name" value="VWD"/>
    <property type="match status" value="5"/>
</dbReference>
<keyword evidence="4" id="KW-0646">Protease inhibitor</keyword>
<evidence type="ECO:0000256" key="9">
    <source>
        <dbReference type="PROSITE-ProRule" id="PRU00039"/>
    </source>
</evidence>
<feature type="compositionally biased region" description="Low complexity" evidence="11">
    <location>
        <begin position="107"/>
        <end position="121"/>
    </location>
</feature>
<feature type="compositionally biased region" description="Basic residues" evidence="11">
    <location>
        <begin position="3564"/>
        <end position="3573"/>
    </location>
</feature>
<dbReference type="SMART" id="SM00041">
    <property type="entry name" value="CT"/>
    <property type="match status" value="1"/>
</dbReference>
<feature type="region of interest" description="Disordered" evidence="11">
    <location>
        <begin position="3562"/>
        <end position="3586"/>
    </location>
</feature>
<feature type="domain" description="VWFD" evidence="18">
    <location>
        <begin position="1382"/>
        <end position="1556"/>
    </location>
</feature>
<dbReference type="Gene3D" id="2.10.25.10">
    <property type="entry name" value="Laminin"/>
    <property type="match status" value="7"/>
</dbReference>
<dbReference type="InterPro" id="IPR036055">
    <property type="entry name" value="LDL_receptor-like_sf"/>
</dbReference>
<keyword evidence="8" id="KW-0325">Glycoprotein</keyword>
<feature type="disulfide bond" evidence="9">
    <location>
        <begin position="4757"/>
        <end position="4809"/>
    </location>
</feature>
<feature type="domain" description="VWFC" evidence="16">
    <location>
        <begin position="3439"/>
        <end position="3495"/>
    </location>
</feature>
<evidence type="ECO:0000256" key="5">
    <source>
        <dbReference type="ARBA" id="ARBA00022737"/>
    </source>
</evidence>
<dbReference type="SMART" id="SM00215">
    <property type="entry name" value="VWC_out"/>
    <property type="match status" value="4"/>
</dbReference>
<dbReference type="InterPro" id="IPR001007">
    <property type="entry name" value="VWF_dom"/>
</dbReference>
<feature type="disulfide bond" evidence="10">
    <location>
        <begin position="331"/>
        <end position="341"/>
    </location>
</feature>
<dbReference type="InterPro" id="IPR000742">
    <property type="entry name" value="EGF"/>
</dbReference>
<dbReference type="PANTHER" id="PTHR11339">
    <property type="entry name" value="EXTRACELLULAR MATRIX GLYCOPROTEIN RELATED"/>
    <property type="match status" value="1"/>
</dbReference>
<evidence type="ECO:0000259" key="17">
    <source>
        <dbReference type="PROSITE" id="PS50940"/>
    </source>
</evidence>
<keyword evidence="12" id="KW-0732">Signal</keyword>
<dbReference type="PROSITE" id="PS50022">
    <property type="entry name" value="FA58C_3"/>
    <property type="match status" value="2"/>
</dbReference>
<feature type="domain" description="Chitin-binding type-2" evidence="17">
    <location>
        <begin position="2881"/>
        <end position="2947"/>
    </location>
</feature>
<feature type="disulfide bond" evidence="10">
    <location>
        <begin position="253"/>
        <end position="262"/>
    </location>
</feature>
<dbReference type="SMART" id="SM00494">
    <property type="entry name" value="ChtBD2"/>
    <property type="match status" value="7"/>
</dbReference>
<feature type="domain" description="F5/8 type C" evidence="14">
    <location>
        <begin position="3012"/>
        <end position="3164"/>
    </location>
</feature>
<dbReference type="Pfam" id="PF08742">
    <property type="entry name" value="C8"/>
    <property type="match status" value="5"/>
</dbReference>
<dbReference type="SUPFAM" id="SSF57424">
    <property type="entry name" value="LDL receptor-like module"/>
    <property type="match status" value="1"/>
</dbReference>
<dbReference type="SUPFAM" id="SSF57625">
    <property type="entry name" value="Invertebrate chitin-binding proteins"/>
    <property type="match status" value="5"/>
</dbReference>
<dbReference type="CDD" id="cd19941">
    <property type="entry name" value="TIL"/>
    <property type="match status" value="4"/>
</dbReference>
<dbReference type="InterPro" id="IPR006207">
    <property type="entry name" value="Cys_knot_C"/>
</dbReference>
<evidence type="ECO:0000259" key="15">
    <source>
        <dbReference type="PROSITE" id="PS50026"/>
    </source>
</evidence>
<gene>
    <name evidence="19" type="ORF">CHIRRI_LOCUS488</name>
</gene>
<dbReference type="PROSITE" id="PS01185">
    <property type="entry name" value="CTCK_1"/>
    <property type="match status" value="1"/>
</dbReference>
<reference evidence="19" key="1">
    <citation type="submission" date="2022-01" db="EMBL/GenBank/DDBJ databases">
        <authorList>
            <person name="King R."/>
        </authorList>
    </citation>
    <scope>NUCLEOTIDE SEQUENCE</scope>
</reference>
<keyword evidence="20" id="KW-1185">Reference proteome</keyword>
<dbReference type="Proteomes" id="UP001153620">
    <property type="component" value="Chromosome 1"/>
</dbReference>
<feature type="domain" description="Chitin-binding type-2" evidence="17">
    <location>
        <begin position="2384"/>
        <end position="2449"/>
    </location>
</feature>
<keyword evidence="5" id="KW-0677">Repeat</keyword>
<dbReference type="FunFam" id="2.60.120.260:FF:000016">
    <property type="entry name" value="Contactin-associated protein-like 4 isoform 1"/>
    <property type="match status" value="1"/>
</dbReference>
<feature type="domain" description="VWFD" evidence="18">
    <location>
        <begin position="526"/>
        <end position="704"/>
    </location>
</feature>
<dbReference type="PROSITE" id="PS01285">
    <property type="entry name" value="FA58C_1"/>
    <property type="match status" value="1"/>
</dbReference>
<dbReference type="SMART" id="SM00181">
    <property type="entry name" value="EGF"/>
    <property type="match status" value="4"/>
</dbReference>
<feature type="domain" description="VWFD" evidence="18">
    <location>
        <begin position="3685"/>
        <end position="3863"/>
    </location>
</feature>
<feature type="region of interest" description="Disordered" evidence="11">
    <location>
        <begin position="107"/>
        <end position="141"/>
    </location>
</feature>
<dbReference type="InterPro" id="IPR000421">
    <property type="entry name" value="FA58C"/>
</dbReference>
<dbReference type="SUPFAM" id="SSF57567">
    <property type="entry name" value="Serine protease inhibitors"/>
    <property type="match status" value="4"/>
</dbReference>
<dbReference type="GO" id="GO:0008061">
    <property type="term" value="F:chitin binding"/>
    <property type="evidence" value="ECO:0007669"/>
    <property type="project" value="InterPro"/>
</dbReference>
<dbReference type="InterPro" id="IPR002557">
    <property type="entry name" value="Chitin-bd_dom"/>
</dbReference>
<dbReference type="InterPro" id="IPR014853">
    <property type="entry name" value="VWF/SSPO/ZAN-like_Cys-rich_dom"/>
</dbReference>
<evidence type="ECO:0000256" key="4">
    <source>
        <dbReference type="ARBA" id="ARBA00022690"/>
    </source>
</evidence>
<dbReference type="InterPro" id="IPR002919">
    <property type="entry name" value="TIL_dom"/>
</dbReference>
<evidence type="ECO:0000256" key="8">
    <source>
        <dbReference type="ARBA" id="ARBA00023180"/>
    </source>
</evidence>
<evidence type="ECO:0000256" key="6">
    <source>
        <dbReference type="ARBA" id="ARBA00022900"/>
    </source>
</evidence>
<feature type="domain" description="VWFD" evidence="18">
    <location>
        <begin position="4028"/>
        <end position="4221"/>
    </location>
</feature>
<dbReference type="FunFam" id="2.10.25.10:FF:000055">
    <property type="entry name" value="alpha-tectorin isoform X1"/>
    <property type="match status" value="1"/>
</dbReference>
<evidence type="ECO:0000259" key="18">
    <source>
        <dbReference type="PROSITE" id="PS51233"/>
    </source>
</evidence>
<keyword evidence="10" id="KW-0245">EGF-like domain</keyword>
<dbReference type="SUPFAM" id="SSF49785">
    <property type="entry name" value="Galactose-binding domain-like"/>
    <property type="match status" value="2"/>
</dbReference>
<comment type="caution">
    <text evidence="10">Lacks conserved residue(s) required for the propagation of feature annotation.</text>
</comment>
<dbReference type="EMBL" id="OU895877">
    <property type="protein sequence ID" value="CAG9797490.1"/>
    <property type="molecule type" value="Genomic_DNA"/>
</dbReference>
<feature type="domain" description="Chitin-binding type-2" evidence="17">
    <location>
        <begin position="2606"/>
        <end position="2671"/>
    </location>
</feature>
<dbReference type="Gene3D" id="2.60.120.260">
    <property type="entry name" value="Galactose-binding domain-like"/>
    <property type="match status" value="2"/>
</dbReference>
<dbReference type="OrthoDB" id="6262482at2759"/>
<dbReference type="Pfam" id="PF23244">
    <property type="entry name" value="VWF"/>
    <property type="match status" value="1"/>
</dbReference>
<evidence type="ECO:0000256" key="10">
    <source>
        <dbReference type="PROSITE-ProRule" id="PRU00076"/>
    </source>
</evidence>
<dbReference type="GO" id="GO:0007399">
    <property type="term" value="P:nervous system development"/>
    <property type="evidence" value="ECO:0007669"/>
    <property type="project" value="UniProtKB-ARBA"/>
</dbReference>
<feature type="signal peptide" evidence="12">
    <location>
        <begin position="1"/>
        <end position="26"/>
    </location>
</feature>
<dbReference type="PROSITE" id="PS01208">
    <property type="entry name" value="VWFC_1"/>
    <property type="match status" value="1"/>
</dbReference>
<evidence type="ECO:0008006" key="21">
    <source>
        <dbReference type="Google" id="ProtNLM"/>
    </source>
</evidence>
<feature type="domain" description="CTCK" evidence="13">
    <location>
        <begin position="4717"/>
        <end position="4813"/>
    </location>
</feature>
<dbReference type="SUPFAM" id="SSF57196">
    <property type="entry name" value="EGF/Laminin"/>
    <property type="match status" value="2"/>
</dbReference>
<dbReference type="Gene3D" id="2.170.140.10">
    <property type="entry name" value="Chitin binding domain"/>
    <property type="match status" value="5"/>
</dbReference>
<evidence type="ECO:0000256" key="3">
    <source>
        <dbReference type="ARBA" id="ARBA00009456"/>
    </source>
</evidence>
<dbReference type="CDD" id="cd00057">
    <property type="entry name" value="FA58C"/>
    <property type="match status" value="2"/>
</dbReference>
<dbReference type="GO" id="GO:0031012">
    <property type="term" value="C:extracellular matrix"/>
    <property type="evidence" value="ECO:0007669"/>
    <property type="project" value="TreeGrafter"/>
</dbReference>
<feature type="disulfide bond" evidence="10">
    <location>
        <begin position="349"/>
        <end position="358"/>
    </location>
</feature>
<dbReference type="InterPro" id="IPR002172">
    <property type="entry name" value="LDrepeatLR_classA_rpt"/>
</dbReference>
<dbReference type="Pfam" id="PF00754">
    <property type="entry name" value="F5_F8_type_C"/>
    <property type="match status" value="2"/>
</dbReference>
<dbReference type="Pfam" id="PF01826">
    <property type="entry name" value="TIL"/>
    <property type="match status" value="3"/>
</dbReference>
<feature type="domain" description="EGF-like" evidence="15">
    <location>
        <begin position="232"/>
        <end position="263"/>
    </location>
</feature>
<reference evidence="19" key="2">
    <citation type="submission" date="2022-10" db="EMBL/GenBank/DDBJ databases">
        <authorList>
            <consortium name="ENA_rothamsted_submissions"/>
            <consortium name="culmorum"/>
            <person name="King R."/>
        </authorList>
    </citation>
    <scope>NUCLEOTIDE SEQUENCE</scope>
</reference>
<evidence type="ECO:0000259" key="13">
    <source>
        <dbReference type="PROSITE" id="PS01225"/>
    </source>
</evidence>
<dbReference type="Pfam" id="PF01607">
    <property type="entry name" value="CBM_14"/>
    <property type="match status" value="1"/>
</dbReference>
<proteinExistence type="inferred from homology"/>